<feature type="binding site" evidence="5">
    <location>
        <begin position="221"/>
        <end position="225"/>
    </location>
    <ligand>
        <name>ATP</name>
        <dbReference type="ChEBI" id="CHEBI:30616"/>
    </ligand>
</feature>
<dbReference type="Pfam" id="PF01150">
    <property type="entry name" value="GDA1_CD39"/>
    <property type="match status" value="1"/>
</dbReference>
<dbReference type="FunFam" id="3.30.420.40:FF:000052">
    <property type="entry name" value="Ectonucleoside triphosphate diphosphohydrolase 5"/>
    <property type="match status" value="1"/>
</dbReference>
<dbReference type="GO" id="GO:0005794">
    <property type="term" value="C:Golgi apparatus"/>
    <property type="evidence" value="ECO:0007669"/>
    <property type="project" value="TreeGrafter"/>
</dbReference>
<dbReference type="GO" id="GO:0005524">
    <property type="term" value="F:ATP binding"/>
    <property type="evidence" value="ECO:0007669"/>
    <property type="project" value="UniProtKB-KW"/>
</dbReference>
<dbReference type="EMBL" id="JAFIRN010000018">
    <property type="protein sequence ID" value="KAG5831599.1"/>
    <property type="molecule type" value="Genomic_DNA"/>
</dbReference>
<accession>A0A9D3RIJ5</accession>
<evidence type="ECO:0000313" key="6">
    <source>
        <dbReference type="EMBL" id="KAG5831599.1"/>
    </source>
</evidence>
<dbReference type="AlphaFoldDB" id="A0A9D3RIJ5"/>
<keyword evidence="2" id="KW-0378">Hydrolase</keyword>
<dbReference type="PANTHER" id="PTHR11782:SF99">
    <property type="entry name" value="ECTONUCLEOSIDE TRIPHOSPHATE DIPHOSPHOHYDROLASE 6"/>
    <property type="match status" value="1"/>
</dbReference>
<comment type="similarity">
    <text evidence="1">Belongs to the GDA1/CD39 NTPase family.</text>
</comment>
<gene>
    <name evidence="6" type="ORF">ANANG_G00305410</name>
</gene>
<dbReference type="Gene3D" id="3.30.420.40">
    <property type="match status" value="1"/>
</dbReference>
<sequence length="444" mass="48664">MTRNGARLSLGQTAARPCHWDNMKFPKLSGMFLLLTSMMVYLTCVTKPVVSKPVPPPNSPDLSKDRFQYGIMMDAGSTGTRIHVFKFQLGKNGAPTLSDAKSKAINPGLSAYADNPDECSKGIQELLDFAKTTVPESQRKSTRLVLKATAGLRLLPKEKADRLLDKVREVFKESPFPSRKDSVSIMDGTEEGTAAWITINFLIDKLNGPDKSTVGVLDLGGGSMQITFTPQDPNQKSTQTTGYITPFQMFKHHHTLYSRSYLGLGLMSARLAILGGVEGQPQGGTEMVSPCLAPESSVQWNHAGVDYTVKGQKAVPGKSIYESCREKVEKVLSSKNVEKVKEAKGKDFYAISAFYHRAQQHGVNAENNKGIKVNDYLKDAEKVCSMAKPPPKHPFLCLDLTYISVLLQGLGFPNKELKLVKKIKGKDTSWALGATLLDMNSQST</sequence>
<keyword evidence="7" id="KW-1185">Reference proteome</keyword>
<keyword evidence="5" id="KW-0547">Nucleotide-binding</keyword>
<protein>
    <recommendedName>
        <fullName evidence="3">nucleoside diphosphate phosphatase</fullName>
        <ecNumber evidence="3">3.6.1.6</ecNumber>
    </recommendedName>
</protein>
<proteinExistence type="inferred from homology"/>
<feature type="active site" description="Proton acceptor" evidence="4">
    <location>
        <position position="191"/>
    </location>
</feature>
<evidence type="ECO:0000256" key="3">
    <source>
        <dbReference type="ARBA" id="ARBA00038863"/>
    </source>
</evidence>
<comment type="caution">
    <text evidence="6">The sequence shown here is derived from an EMBL/GenBank/DDBJ whole genome shotgun (WGS) entry which is preliminary data.</text>
</comment>
<name>A0A9D3RIJ5_ANGAN</name>
<evidence type="ECO:0000256" key="1">
    <source>
        <dbReference type="ARBA" id="ARBA00009283"/>
    </source>
</evidence>
<dbReference type="EC" id="3.6.1.6" evidence="3"/>
<evidence type="ECO:0000256" key="4">
    <source>
        <dbReference type="PIRSR" id="PIRSR600407-1"/>
    </source>
</evidence>
<reference evidence="6" key="1">
    <citation type="submission" date="2021-01" db="EMBL/GenBank/DDBJ databases">
        <title>A chromosome-scale assembly of European eel, Anguilla anguilla.</title>
        <authorList>
            <person name="Henkel C."/>
            <person name="Jong-Raadsen S.A."/>
            <person name="Dufour S."/>
            <person name="Weltzien F.-A."/>
            <person name="Palstra A.P."/>
            <person name="Pelster B."/>
            <person name="Spaink H.P."/>
            <person name="Van Den Thillart G.E."/>
            <person name="Jansen H."/>
            <person name="Zahm M."/>
            <person name="Klopp C."/>
            <person name="Cedric C."/>
            <person name="Louis A."/>
            <person name="Berthelot C."/>
            <person name="Parey E."/>
            <person name="Roest Crollius H."/>
            <person name="Montfort J."/>
            <person name="Robinson-Rechavi M."/>
            <person name="Bucao C."/>
            <person name="Bouchez O."/>
            <person name="Gislard M."/>
            <person name="Lluch J."/>
            <person name="Milhes M."/>
            <person name="Lampietro C."/>
            <person name="Lopez Roques C."/>
            <person name="Donnadieu C."/>
            <person name="Braasch I."/>
            <person name="Desvignes T."/>
            <person name="Postlethwait J."/>
            <person name="Bobe J."/>
            <person name="Guiguen Y."/>
            <person name="Dirks R."/>
        </authorList>
    </citation>
    <scope>NUCLEOTIDE SEQUENCE</scope>
    <source>
        <strain evidence="6">Tag_6206</strain>
        <tissue evidence="6">Liver</tissue>
    </source>
</reference>
<dbReference type="InterPro" id="IPR000407">
    <property type="entry name" value="GDA1_CD39_NTPase"/>
</dbReference>
<dbReference type="PANTHER" id="PTHR11782">
    <property type="entry name" value="ADENOSINE/GUANOSINE DIPHOSPHATASE"/>
    <property type="match status" value="1"/>
</dbReference>
<evidence type="ECO:0000256" key="5">
    <source>
        <dbReference type="PIRSR" id="PIRSR600407-2"/>
    </source>
</evidence>
<dbReference type="GO" id="GO:0017110">
    <property type="term" value="F:nucleoside diphosphate phosphatase activity"/>
    <property type="evidence" value="ECO:0007669"/>
    <property type="project" value="UniProtKB-EC"/>
</dbReference>
<evidence type="ECO:0000313" key="7">
    <source>
        <dbReference type="Proteomes" id="UP001044222"/>
    </source>
</evidence>
<evidence type="ECO:0000256" key="2">
    <source>
        <dbReference type="ARBA" id="ARBA00022801"/>
    </source>
</evidence>
<dbReference type="Proteomes" id="UP001044222">
    <property type="component" value="Chromosome 18"/>
</dbReference>
<organism evidence="6 7">
    <name type="scientific">Anguilla anguilla</name>
    <name type="common">European freshwater eel</name>
    <name type="synonym">Muraena anguilla</name>
    <dbReference type="NCBI Taxonomy" id="7936"/>
    <lineage>
        <taxon>Eukaryota</taxon>
        <taxon>Metazoa</taxon>
        <taxon>Chordata</taxon>
        <taxon>Craniata</taxon>
        <taxon>Vertebrata</taxon>
        <taxon>Euteleostomi</taxon>
        <taxon>Actinopterygii</taxon>
        <taxon>Neopterygii</taxon>
        <taxon>Teleostei</taxon>
        <taxon>Anguilliformes</taxon>
        <taxon>Anguillidae</taxon>
        <taxon>Anguilla</taxon>
    </lineage>
</organism>
<keyword evidence="5" id="KW-0067">ATP-binding</keyword>
<dbReference type="Gene3D" id="3.30.420.150">
    <property type="entry name" value="Exopolyphosphatase. Domain 2"/>
    <property type="match status" value="1"/>
</dbReference>